<dbReference type="PROSITE" id="PS50110">
    <property type="entry name" value="RESPONSE_REGULATORY"/>
    <property type="match status" value="1"/>
</dbReference>
<evidence type="ECO:0000256" key="2">
    <source>
        <dbReference type="PROSITE-ProRule" id="PRU00169"/>
    </source>
</evidence>
<dbReference type="STRING" id="1742973.COMA2_160110"/>
<sequence length="120" mass="13377">MATILVIDDEQSIRGLLKEVLVKAGHRVLEAEDGRKGLMLYQKEPIDLVIMDLLMPETDGLEATLQLTREYVDAKVIAITGAQGDHNFLDVAKLFGARRAFEKPFDINRLLDAVKEELAA</sequence>
<dbReference type="Pfam" id="PF00072">
    <property type="entry name" value="Response_reg"/>
    <property type="match status" value="1"/>
</dbReference>
<organism evidence="4 5">
    <name type="scientific">Candidatus Nitrospira nitrificans</name>
    <dbReference type="NCBI Taxonomy" id="1742973"/>
    <lineage>
        <taxon>Bacteria</taxon>
        <taxon>Pseudomonadati</taxon>
        <taxon>Nitrospirota</taxon>
        <taxon>Nitrospiria</taxon>
        <taxon>Nitrospirales</taxon>
        <taxon>Nitrospiraceae</taxon>
        <taxon>Nitrospira</taxon>
    </lineage>
</organism>
<protein>
    <submittedName>
        <fullName evidence="4">Response regulator, CheY like</fullName>
    </submittedName>
</protein>
<evidence type="ECO:0000313" key="5">
    <source>
        <dbReference type="Proteomes" id="UP000198736"/>
    </source>
</evidence>
<dbReference type="GO" id="GO:0000160">
    <property type="term" value="P:phosphorelay signal transduction system"/>
    <property type="evidence" value="ECO:0007669"/>
    <property type="project" value="InterPro"/>
</dbReference>
<dbReference type="AlphaFoldDB" id="A0A0S4L9J0"/>
<dbReference type="RefSeq" id="WP_090895702.1">
    <property type="nucleotide sequence ID" value="NZ_CZPZ01000008.1"/>
</dbReference>
<feature type="domain" description="Response regulatory" evidence="3">
    <location>
        <begin position="3"/>
        <end position="118"/>
    </location>
</feature>
<evidence type="ECO:0000256" key="1">
    <source>
        <dbReference type="ARBA" id="ARBA00022553"/>
    </source>
</evidence>
<dbReference type="PANTHER" id="PTHR44591:SF23">
    <property type="entry name" value="CHEY SUBFAMILY"/>
    <property type="match status" value="1"/>
</dbReference>
<dbReference type="InterPro" id="IPR001789">
    <property type="entry name" value="Sig_transdc_resp-reg_receiver"/>
</dbReference>
<dbReference type="SMART" id="SM00448">
    <property type="entry name" value="REC"/>
    <property type="match status" value="1"/>
</dbReference>
<dbReference type="PANTHER" id="PTHR44591">
    <property type="entry name" value="STRESS RESPONSE REGULATOR PROTEIN 1"/>
    <property type="match status" value="1"/>
</dbReference>
<dbReference type="EMBL" id="CZPZ01000008">
    <property type="protein sequence ID" value="CUS34369.1"/>
    <property type="molecule type" value="Genomic_DNA"/>
</dbReference>
<dbReference type="InterPro" id="IPR011006">
    <property type="entry name" value="CheY-like_superfamily"/>
</dbReference>
<reference evidence="5" key="1">
    <citation type="submission" date="2015-10" db="EMBL/GenBank/DDBJ databases">
        <authorList>
            <person name="Luecker S."/>
            <person name="Luecker S."/>
        </authorList>
    </citation>
    <scope>NUCLEOTIDE SEQUENCE [LARGE SCALE GENOMIC DNA]</scope>
</reference>
<feature type="modified residue" description="4-aspartylphosphate" evidence="2">
    <location>
        <position position="52"/>
    </location>
</feature>
<dbReference type="OrthoDB" id="9802491at2"/>
<dbReference type="InterPro" id="IPR050595">
    <property type="entry name" value="Bact_response_regulator"/>
</dbReference>
<keyword evidence="5" id="KW-1185">Reference proteome</keyword>
<keyword evidence="1 2" id="KW-0597">Phosphoprotein</keyword>
<evidence type="ECO:0000259" key="3">
    <source>
        <dbReference type="PROSITE" id="PS50110"/>
    </source>
</evidence>
<proteinExistence type="predicted"/>
<name>A0A0S4L9J0_9BACT</name>
<dbReference type="Proteomes" id="UP000198736">
    <property type="component" value="Unassembled WGS sequence"/>
</dbReference>
<gene>
    <name evidence="4" type="ORF">COMA2_160110</name>
</gene>
<dbReference type="Gene3D" id="3.40.50.2300">
    <property type="match status" value="1"/>
</dbReference>
<accession>A0A0S4L9J0</accession>
<evidence type="ECO:0000313" key="4">
    <source>
        <dbReference type="EMBL" id="CUS34369.1"/>
    </source>
</evidence>
<dbReference type="SUPFAM" id="SSF52172">
    <property type="entry name" value="CheY-like"/>
    <property type="match status" value="1"/>
</dbReference>